<evidence type="ECO:0000313" key="2">
    <source>
        <dbReference type="Proteomes" id="UP001141253"/>
    </source>
</evidence>
<name>A0ABQ8ZQ79_9ROSI</name>
<sequence length="111" mass="12539">MPVPPSTGCTSSIKISLDSGVVALSDEPFMLYEEDGQCRTSDPDKDRDVGDIDLDFVLVLLDLEKCDLEPDLKLEDTCFDLPGRETLQMLRGMRCRKQYICGVVRILRRLN</sequence>
<dbReference type="Proteomes" id="UP001141253">
    <property type="component" value="Chromosome 16"/>
</dbReference>
<organism evidence="1 2">
    <name type="scientific">Salix suchowensis</name>
    <dbReference type="NCBI Taxonomy" id="1278906"/>
    <lineage>
        <taxon>Eukaryota</taxon>
        <taxon>Viridiplantae</taxon>
        <taxon>Streptophyta</taxon>
        <taxon>Embryophyta</taxon>
        <taxon>Tracheophyta</taxon>
        <taxon>Spermatophyta</taxon>
        <taxon>Magnoliopsida</taxon>
        <taxon>eudicotyledons</taxon>
        <taxon>Gunneridae</taxon>
        <taxon>Pentapetalae</taxon>
        <taxon>rosids</taxon>
        <taxon>fabids</taxon>
        <taxon>Malpighiales</taxon>
        <taxon>Salicaceae</taxon>
        <taxon>Saliceae</taxon>
        <taxon>Salix</taxon>
    </lineage>
</organism>
<evidence type="ECO:0000313" key="1">
    <source>
        <dbReference type="EMBL" id="KAJ6303861.1"/>
    </source>
</evidence>
<keyword evidence="2" id="KW-1185">Reference proteome</keyword>
<gene>
    <name evidence="1" type="ORF">OIU77_017694</name>
</gene>
<dbReference type="EMBL" id="JAPFFI010000027">
    <property type="protein sequence ID" value="KAJ6303861.1"/>
    <property type="molecule type" value="Genomic_DNA"/>
</dbReference>
<reference evidence="1" key="1">
    <citation type="submission" date="2022-10" db="EMBL/GenBank/DDBJ databases">
        <authorList>
            <person name="Hyden B.L."/>
            <person name="Feng K."/>
            <person name="Yates T."/>
            <person name="Jawdy S."/>
            <person name="Smart L.B."/>
            <person name="Muchero W."/>
        </authorList>
    </citation>
    <scope>NUCLEOTIDE SEQUENCE</scope>
    <source>
        <tissue evidence="1">Shoot tip</tissue>
    </source>
</reference>
<comment type="caution">
    <text evidence="1">The sequence shown here is derived from an EMBL/GenBank/DDBJ whole genome shotgun (WGS) entry which is preliminary data.</text>
</comment>
<reference evidence="1" key="2">
    <citation type="journal article" date="2023" name="Int. J. Mol. Sci.">
        <title>De Novo Assembly and Annotation of 11 Diverse Shrub Willow (Salix) Genomes Reveals Novel Gene Organization in Sex-Linked Regions.</title>
        <authorList>
            <person name="Hyden B."/>
            <person name="Feng K."/>
            <person name="Yates T.B."/>
            <person name="Jawdy S."/>
            <person name="Cereghino C."/>
            <person name="Smart L.B."/>
            <person name="Muchero W."/>
        </authorList>
    </citation>
    <scope>NUCLEOTIDE SEQUENCE</scope>
    <source>
        <tissue evidence="1">Shoot tip</tissue>
    </source>
</reference>
<accession>A0ABQ8ZQ79</accession>
<protein>
    <submittedName>
        <fullName evidence="1">Uncharacterized protein</fullName>
    </submittedName>
</protein>
<proteinExistence type="predicted"/>